<dbReference type="Pfam" id="PF01833">
    <property type="entry name" value="TIG"/>
    <property type="match status" value="1"/>
</dbReference>
<evidence type="ECO:0000259" key="3">
    <source>
        <dbReference type="Pfam" id="PF18329"/>
    </source>
</evidence>
<keyword evidence="5" id="KW-1185">Reference proteome</keyword>
<dbReference type="SUPFAM" id="SSF81296">
    <property type="entry name" value="E set domains"/>
    <property type="match status" value="2"/>
</dbReference>
<dbReference type="InterPro" id="IPR013783">
    <property type="entry name" value="Ig-like_fold"/>
</dbReference>
<gene>
    <name evidence="4" type="ORF">EWE74_15000</name>
</gene>
<keyword evidence="1" id="KW-0732">Signal</keyword>
<dbReference type="Gene3D" id="2.60.40.10">
    <property type="entry name" value="Immunoglobulins"/>
    <property type="match status" value="6"/>
</dbReference>
<reference evidence="4 5" key="1">
    <citation type="submission" date="2019-02" db="EMBL/GenBank/DDBJ databases">
        <authorList>
            <person name="Li Y."/>
        </authorList>
    </citation>
    <scope>NUCLEOTIDE SEQUENCE [LARGE SCALE GENOMIC DNA]</scope>
    <source>
        <strain evidence="4 5">30C10-4-7</strain>
    </source>
</reference>
<dbReference type="InterPro" id="IPR002909">
    <property type="entry name" value="IPT_dom"/>
</dbReference>
<feature type="chain" id="PRO_5021014455" evidence="1">
    <location>
        <begin position="31"/>
        <end position="703"/>
    </location>
</feature>
<evidence type="ECO:0000256" key="1">
    <source>
        <dbReference type="SAM" id="SignalP"/>
    </source>
</evidence>
<proteinExistence type="predicted"/>
<accession>A0A4Q6XLP4</accession>
<evidence type="ECO:0000313" key="4">
    <source>
        <dbReference type="EMBL" id="RZF60405.1"/>
    </source>
</evidence>
<dbReference type="Proteomes" id="UP000292855">
    <property type="component" value="Unassembled WGS sequence"/>
</dbReference>
<comment type="caution">
    <text evidence="4">The sequence shown here is derived from an EMBL/GenBank/DDBJ whole genome shotgun (WGS) entry which is preliminary data.</text>
</comment>
<feature type="domain" description="Surface glycan-binding protein B xyloglucan binding" evidence="3">
    <location>
        <begin position="542"/>
        <end position="700"/>
    </location>
</feature>
<dbReference type="OrthoDB" id="660167at2"/>
<name>A0A4Q6XLP4_9SPHI</name>
<dbReference type="InterPro" id="IPR040475">
    <property type="entry name" value="SGBP_B_XBD"/>
</dbReference>
<dbReference type="InterPro" id="IPR014756">
    <property type="entry name" value="Ig_E-set"/>
</dbReference>
<dbReference type="CDD" id="cd00102">
    <property type="entry name" value="IPT"/>
    <property type="match status" value="2"/>
</dbReference>
<dbReference type="Pfam" id="PF18329">
    <property type="entry name" value="SGBP_B_XBD"/>
    <property type="match status" value="1"/>
</dbReference>
<dbReference type="EMBL" id="SGIT01000002">
    <property type="protein sequence ID" value="RZF60405.1"/>
    <property type="molecule type" value="Genomic_DNA"/>
</dbReference>
<feature type="domain" description="IPT/TIG" evidence="2">
    <location>
        <begin position="370"/>
        <end position="440"/>
    </location>
</feature>
<feature type="signal peptide" evidence="1">
    <location>
        <begin position="1"/>
        <end position="30"/>
    </location>
</feature>
<protein>
    <submittedName>
        <fullName evidence="4">Uncharacterized protein</fullName>
    </submittedName>
</protein>
<dbReference type="RefSeq" id="WP_130142320.1">
    <property type="nucleotide sequence ID" value="NZ_SGIT01000002.1"/>
</dbReference>
<dbReference type="PROSITE" id="PS51257">
    <property type="entry name" value="PROKAR_LIPOPROTEIN"/>
    <property type="match status" value="1"/>
</dbReference>
<evidence type="ECO:0000313" key="5">
    <source>
        <dbReference type="Proteomes" id="UP000292855"/>
    </source>
</evidence>
<dbReference type="AlphaFoldDB" id="A0A4Q6XLP4"/>
<dbReference type="GO" id="GO:0030247">
    <property type="term" value="F:polysaccharide binding"/>
    <property type="evidence" value="ECO:0007669"/>
    <property type="project" value="InterPro"/>
</dbReference>
<evidence type="ECO:0000259" key="2">
    <source>
        <dbReference type="Pfam" id="PF01833"/>
    </source>
</evidence>
<sequence length="703" mass="75722">MMTVFKIKKYRLARWLVCLLIGGLFFTSCEKEEQATGEDTVQLEVFGPSPALRGSDIRFIGNGMDKVKAVVLADGTEITEIIVVNSGEIKITIPQEAPPGHLVLKYDGGEIRTKTPLTYSEPIAIDKIAPMQVRAGDIFVIEGDYLNLIAQVIFAKGVAVDSVDFKSRSRYKIEVAVPREAQTGLVSVSNGAEVPILVYAEEEVEVVVPTVQSIAPNPVKPGKGLLITGTDFQLVESILFPENIAVGEFTINESYTEIKVDVPQDAKEGPVKLLSYSGLEILSDELGLLAPEIESIAPNPVKNGTKLVIIGENLDLVTSVIFSGDAEGEIVTQSATKLEVNVPLSAKDGELVLSTHSGKTATAAVTLVRPTISSLNPTNLMAGNELTITGTHLDLVRQVIFGGGHVVDDIQATSATSLRVQVPMSAGSGVITLVTANGTEVKSSMSLVVTSPNIPVITKISTSAKPGELIRIEGTKLHLVESVYFQDNVKGTQYGMRNESLIEVYIPQNAVKGKVNLKLVTFDGTEVESPTFTISGVDPVVDPSYVFFDFDSKGSWWGSHGQVENEPNLSISGNYFRVNKQLAGGWDDFFWRNGRDNFKTDGVSVAEWAIKMDVNVLGGTTQALKFRLNGADGDFWAIIPPLANQGGWYTVTIPLTDFRDGDGTGSGRLPNVQNIDQDFGMATNGAAGMLNIAIDNIRFEKIK</sequence>
<organism evidence="4 5">
    <name type="scientific">Sphingobacterium corticibacterium</name>
    <dbReference type="NCBI Taxonomy" id="2484746"/>
    <lineage>
        <taxon>Bacteria</taxon>
        <taxon>Pseudomonadati</taxon>
        <taxon>Bacteroidota</taxon>
        <taxon>Sphingobacteriia</taxon>
        <taxon>Sphingobacteriales</taxon>
        <taxon>Sphingobacteriaceae</taxon>
        <taxon>Sphingobacterium</taxon>
    </lineage>
</organism>